<sequence>MRRYTKPPLESAKPGDELARKIGRAFPEPSNDVLGKPNVRPYYCEQCDRSFLCQSSVDKHLWYHLRREVGIWEEPTPPGESYQCAECAAQFRILDTYVQHMGSHLAYPCNCRLWYPNKLALERHALKSHSRRNLHNFLRSEREARFWQ</sequence>
<dbReference type="OrthoDB" id="6508643at2759"/>
<dbReference type="InterPro" id="IPR013087">
    <property type="entry name" value="Znf_C2H2_type"/>
</dbReference>
<dbReference type="FunFam" id="3.30.160.60:FF:000100">
    <property type="entry name" value="Zinc finger 45-like"/>
    <property type="match status" value="1"/>
</dbReference>
<evidence type="ECO:0000259" key="6">
    <source>
        <dbReference type="PROSITE" id="PS50157"/>
    </source>
</evidence>
<gene>
    <name evidence="8" type="primary">LOC113211646</name>
</gene>
<dbReference type="RefSeq" id="XP_026285878.1">
    <property type="nucleotide sequence ID" value="XM_026430093.2"/>
</dbReference>
<reference evidence="8" key="1">
    <citation type="submission" date="2025-08" db="UniProtKB">
        <authorList>
            <consortium name="RefSeq"/>
        </authorList>
    </citation>
    <scope>IDENTIFICATION</scope>
    <source>
        <tissue evidence="8">Whole organism</tissue>
    </source>
</reference>
<organism evidence="7 8">
    <name type="scientific">Frankliniella occidentalis</name>
    <name type="common">Western flower thrips</name>
    <name type="synonym">Euthrips occidentalis</name>
    <dbReference type="NCBI Taxonomy" id="133901"/>
    <lineage>
        <taxon>Eukaryota</taxon>
        <taxon>Metazoa</taxon>
        <taxon>Ecdysozoa</taxon>
        <taxon>Arthropoda</taxon>
        <taxon>Hexapoda</taxon>
        <taxon>Insecta</taxon>
        <taxon>Pterygota</taxon>
        <taxon>Neoptera</taxon>
        <taxon>Paraneoptera</taxon>
        <taxon>Thysanoptera</taxon>
        <taxon>Terebrantia</taxon>
        <taxon>Thripoidea</taxon>
        <taxon>Thripidae</taxon>
        <taxon>Frankliniella</taxon>
    </lineage>
</organism>
<dbReference type="Gene3D" id="3.30.160.60">
    <property type="entry name" value="Classic Zinc Finger"/>
    <property type="match status" value="1"/>
</dbReference>
<feature type="domain" description="C2H2-type" evidence="6">
    <location>
        <begin position="42"/>
        <end position="69"/>
    </location>
</feature>
<evidence type="ECO:0000256" key="5">
    <source>
        <dbReference type="PROSITE-ProRule" id="PRU00042"/>
    </source>
</evidence>
<evidence type="ECO:0000256" key="4">
    <source>
        <dbReference type="ARBA" id="ARBA00022833"/>
    </source>
</evidence>
<dbReference type="PROSITE" id="PS50157">
    <property type="entry name" value="ZINC_FINGER_C2H2_2"/>
    <property type="match status" value="1"/>
</dbReference>
<evidence type="ECO:0000256" key="1">
    <source>
        <dbReference type="ARBA" id="ARBA00022723"/>
    </source>
</evidence>
<dbReference type="InterPro" id="IPR036236">
    <property type="entry name" value="Znf_C2H2_sf"/>
</dbReference>
<evidence type="ECO:0000313" key="7">
    <source>
        <dbReference type="Proteomes" id="UP000504606"/>
    </source>
</evidence>
<keyword evidence="1" id="KW-0479">Metal-binding</keyword>
<dbReference type="GeneID" id="113211646"/>
<proteinExistence type="predicted"/>
<accession>A0A6J1SY68</accession>
<protein>
    <submittedName>
        <fullName evidence="8">Zinc finger protein 560-like</fullName>
    </submittedName>
</protein>
<keyword evidence="2" id="KW-0677">Repeat</keyword>
<evidence type="ECO:0000256" key="3">
    <source>
        <dbReference type="ARBA" id="ARBA00022771"/>
    </source>
</evidence>
<dbReference type="PROSITE" id="PS00028">
    <property type="entry name" value="ZINC_FINGER_C2H2_1"/>
    <property type="match status" value="2"/>
</dbReference>
<dbReference type="SMART" id="SM00355">
    <property type="entry name" value="ZnF_C2H2"/>
    <property type="match status" value="3"/>
</dbReference>
<dbReference type="Proteomes" id="UP000504606">
    <property type="component" value="Unplaced"/>
</dbReference>
<keyword evidence="4" id="KW-0862">Zinc</keyword>
<evidence type="ECO:0000256" key="2">
    <source>
        <dbReference type="ARBA" id="ARBA00022737"/>
    </source>
</evidence>
<keyword evidence="7" id="KW-1185">Reference proteome</keyword>
<dbReference type="SUPFAM" id="SSF57667">
    <property type="entry name" value="beta-beta-alpha zinc fingers"/>
    <property type="match status" value="1"/>
</dbReference>
<dbReference type="GO" id="GO:0008270">
    <property type="term" value="F:zinc ion binding"/>
    <property type="evidence" value="ECO:0007669"/>
    <property type="project" value="UniProtKB-KW"/>
</dbReference>
<name>A0A6J1SY68_FRAOC</name>
<dbReference type="KEGG" id="foc:113211646"/>
<keyword evidence="3 5" id="KW-0863">Zinc-finger</keyword>
<evidence type="ECO:0000313" key="8">
    <source>
        <dbReference type="RefSeq" id="XP_026285878.1"/>
    </source>
</evidence>
<dbReference type="AlphaFoldDB" id="A0A6J1SY68"/>